<dbReference type="Proteomes" id="UP000312784">
    <property type="component" value="Unassembled WGS sequence"/>
</dbReference>
<keyword evidence="4" id="KW-1003">Cell membrane</keyword>
<feature type="transmembrane region" description="Helical" evidence="8">
    <location>
        <begin position="198"/>
        <end position="217"/>
    </location>
</feature>
<evidence type="ECO:0000256" key="5">
    <source>
        <dbReference type="ARBA" id="ARBA00022692"/>
    </source>
</evidence>
<dbReference type="PROSITE" id="PS50928">
    <property type="entry name" value="ABC_TM1"/>
    <property type="match status" value="1"/>
</dbReference>
<keyword evidence="5 8" id="KW-0812">Transmembrane</keyword>
<evidence type="ECO:0000256" key="4">
    <source>
        <dbReference type="ARBA" id="ARBA00022475"/>
    </source>
</evidence>
<accession>A0ABY2XYU4</accession>
<comment type="subcellular location">
    <subcellularLocation>
        <location evidence="1">Cell inner membrane</location>
        <topology evidence="1">Multi-pass membrane protein</topology>
    </subcellularLocation>
    <subcellularLocation>
        <location evidence="8">Cell membrane</location>
        <topology evidence="8">Multi-pass membrane protein</topology>
    </subcellularLocation>
</comment>
<dbReference type="Pfam" id="PF00528">
    <property type="entry name" value="BPD_transp_1"/>
    <property type="match status" value="1"/>
</dbReference>
<evidence type="ECO:0000256" key="8">
    <source>
        <dbReference type="RuleBase" id="RU363032"/>
    </source>
</evidence>
<dbReference type="CDD" id="cd06261">
    <property type="entry name" value="TM_PBP2"/>
    <property type="match status" value="1"/>
</dbReference>
<feature type="transmembrane region" description="Helical" evidence="8">
    <location>
        <begin position="132"/>
        <end position="156"/>
    </location>
</feature>
<reference evidence="10 11" key="1">
    <citation type="submission" date="2019-06" db="EMBL/GenBank/DDBJ databases">
        <title>Ochrobactrum cricket sp.nov., isolated from the insect Teleogryllus occipitalis living in deserted cropland.</title>
        <authorList>
            <person name="Hu M."/>
        </authorList>
    </citation>
    <scope>NUCLEOTIDE SEQUENCE [LARGE SCALE GENOMIC DNA]</scope>
    <source>
        <strain evidence="10 11">LCB8</strain>
    </source>
</reference>
<keyword evidence="6 8" id="KW-1133">Transmembrane helix</keyword>
<sequence length="331" mass="36053">MVVKRFLVAIPTVVIVAMLLFSVLRLLPVDPAAMSLPPNATVAELEAMRHEMGLDQPLPTQFGIWMGQMLSGDFGMSIQLRQPVKTLVGEALPATIELAFLSMIVAALLGIVGGLVAFHFRGTSGEAALDVGSIALLSLPDFLLALILMLIFGVWLQWLPFMLRLDPGIERPVVTGFLLLDTLLVGRPDAFFSALRHMLLPCAALGIAAAPAIMRVLRSSLLDVYQEDYIHQARLRGLSERKVLVSHALKNAILPTLGLMGVQFGFLFGGTLLVEMIFSYPGLGNLMIDAIRNVDLPVIQTVGLTYCIMALMISLVVDALYLVLNPRLRTR</sequence>
<keyword evidence="7 8" id="KW-0472">Membrane</keyword>
<name>A0ABY2XYU4_9HYPH</name>
<evidence type="ECO:0000313" key="11">
    <source>
        <dbReference type="Proteomes" id="UP000312784"/>
    </source>
</evidence>
<dbReference type="Gene3D" id="1.10.3720.10">
    <property type="entry name" value="MetI-like"/>
    <property type="match status" value="1"/>
</dbReference>
<keyword evidence="11" id="KW-1185">Reference proteome</keyword>
<protein>
    <submittedName>
        <fullName evidence="10">ABC transporter permease</fullName>
    </submittedName>
</protein>
<comment type="similarity">
    <text evidence="2 8">Belongs to the binding-protein-dependent transport system permease family.</text>
</comment>
<feature type="transmembrane region" description="Helical" evidence="8">
    <location>
        <begin position="6"/>
        <end position="27"/>
    </location>
</feature>
<dbReference type="InterPro" id="IPR000515">
    <property type="entry name" value="MetI-like"/>
</dbReference>
<evidence type="ECO:0000256" key="1">
    <source>
        <dbReference type="ARBA" id="ARBA00004429"/>
    </source>
</evidence>
<evidence type="ECO:0000256" key="3">
    <source>
        <dbReference type="ARBA" id="ARBA00022448"/>
    </source>
</evidence>
<dbReference type="PANTHER" id="PTHR43163">
    <property type="entry name" value="DIPEPTIDE TRANSPORT SYSTEM PERMEASE PROTEIN DPPB-RELATED"/>
    <property type="match status" value="1"/>
</dbReference>
<gene>
    <name evidence="10" type="ORF">FIC94_20920</name>
</gene>
<feature type="transmembrane region" description="Helical" evidence="8">
    <location>
        <begin position="98"/>
        <end position="120"/>
    </location>
</feature>
<feature type="domain" description="ABC transmembrane type-1" evidence="9">
    <location>
        <begin position="92"/>
        <end position="317"/>
    </location>
</feature>
<evidence type="ECO:0000256" key="2">
    <source>
        <dbReference type="ARBA" id="ARBA00009306"/>
    </source>
</evidence>
<keyword evidence="3 8" id="KW-0813">Transport</keyword>
<dbReference type="InterPro" id="IPR035906">
    <property type="entry name" value="MetI-like_sf"/>
</dbReference>
<dbReference type="InterPro" id="IPR045621">
    <property type="entry name" value="BPD_transp_1_N"/>
</dbReference>
<evidence type="ECO:0000256" key="7">
    <source>
        <dbReference type="ARBA" id="ARBA00023136"/>
    </source>
</evidence>
<feature type="transmembrane region" description="Helical" evidence="8">
    <location>
        <begin position="298"/>
        <end position="324"/>
    </location>
</feature>
<dbReference type="Pfam" id="PF19300">
    <property type="entry name" value="BPD_transp_1_N"/>
    <property type="match status" value="1"/>
</dbReference>
<evidence type="ECO:0000313" key="10">
    <source>
        <dbReference type="EMBL" id="TNV10108.1"/>
    </source>
</evidence>
<dbReference type="PANTHER" id="PTHR43163:SF6">
    <property type="entry name" value="DIPEPTIDE TRANSPORT SYSTEM PERMEASE PROTEIN DPPB-RELATED"/>
    <property type="match status" value="1"/>
</dbReference>
<evidence type="ECO:0000256" key="6">
    <source>
        <dbReference type="ARBA" id="ARBA00022989"/>
    </source>
</evidence>
<feature type="transmembrane region" description="Helical" evidence="8">
    <location>
        <begin position="252"/>
        <end position="278"/>
    </location>
</feature>
<comment type="caution">
    <text evidence="10">The sequence shown here is derived from an EMBL/GenBank/DDBJ whole genome shotgun (WGS) entry which is preliminary data.</text>
</comment>
<dbReference type="EMBL" id="VEWL01000020">
    <property type="protein sequence ID" value="TNV10108.1"/>
    <property type="molecule type" value="Genomic_DNA"/>
</dbReference>
<proteinExistence type="inferred from homology"/>
<dbReference type="SUPFAM" id="SSF161098">
    <property type="entry name" value="MetI-like"/>
    <property type="match status" value="1"/>
</dbReference>
<organism evidence="10 11">
    <name type="scientific">Ochrobactrum teleogrylli</name>
    <dbReference type="NCBI Taxonomy" id="2479765"/>
    <lineage>
        <taxon>Bacteria</taxon>
        <taxon>Pseudomonadati</taxon>
        <taxon>Pseudomonadota</taxon>
        <taxon>Alphaproteobacteria</taxon>
        <taxon>Hyphomicrobiales</taxon>
        <taxon>Brucellaceae</taxon>
        <taxon>Brucella/Ochrobactrum group</taxon>
        <taxon>Ochrobactrum</taxon>
    </lineage>
</organism>
<evidence type="ECO:0000259" key="9">
    <source>
        <dbReference type="PROSITE" id="PS50928"/>
    </source>
</evidence>